<feature type="region of interest" description="Disordered" evidence="1">
    <location>
        <begin position="264"/>
        <end position="290"/>
    </location>
</feature>
<accession>A0ABR1Y9B3</accession>
<sequence>MSVSLSDPPDHRDSRHFLLANEYWAMRMGEDEGWTHFRKKVEAYESVLNYTRQFDRIPERRKIDMWIGRLPSKLVERVRVRTNDLLDIETVEDLFAVLQRIEDGDYRVASAADLWAPPPPDIDLNTTLEYMSELEEGFPESQAGSDLLRPLDENCPKQYELDLMLSRLPRNLLDTVRQCSHNFHDIEHWDQLLPEIRKMYENDLRNRREPEEQIPDLWELVIEEKYAEWRGKTAEEDWKARRRLETFKAGVAERAESSQWNRKFEALRTLEPPSPSQLERKPDTNSNKAAVCGCCGSSIRKKRKFDSGDSA</sequence>
<keyword evidence="3" id="KW-1185">Reference proteome</keyword>
<dbReference type="EMBL" id="JBBWRZ010000015">
    <property type="protein sequence ID" value="KAK8222781.1"/>
    <property type="molecule type" value="Genomic_DNA"/>
</dbReference>
<gene>
    <name evidence="2" type="ORF">HDK90DRAFT_515845</name>
</gene>
<organism evidence="2 3">
    <name type="scientific">Phyllosticta capitalensis</name>
    <dbReference type="NCBI Taxonomy" id="121624"/>
    <lineage>
        <taxon>Eukaryota</taxon>
        <taxon>Fungi</taxon>
        <taxon>Dikarya</taxon>
        <taxon>Ascomycota</taxon>
        <taxon>Pezizomycotina</taxon>
        <taxon>Dothideomycetes</taxon>
        <taxon>Dothideomycetes incertae sedis</taxon>
        <taxon>Botryosphaeriales</taxon>
        <taxon>Phyllostictaceae</taxon>
        <taxon>Phyllosticta</taxon>
    </lineage>
</organism>
<comment type="caution">
    <text evidence="2">The sequence shown here is derived from an EMBL/GenBank/DDBJ whole genome shotgun (WGS) entry which is preliminary data.</text>
</comment>
<evidence type="ECO:0000256" key="1">
    <source>
        <dbReference type="SAM" id="MobiDB-lite"/>
    </source>
</evidence>
<protein>
    <submittedName>
        <fullName evidence="2">Uncharacterized protein</fullName>
    </submittedName>
</protein>
<reference evidence="2 3" key="1">
    <citation type="submission" date="2024-04" db="EMBL/GenBank/DDBJ databases">
        <title>Phyllosticta paracitricarpa is synonymous to the EU quarantine fungus P. citricarpa based on phylogenomic analyses.</title>
        <authorList>
            <consortium name="Lawrence Berkeley National Laboratory"/>
            <person name="Van Ingen-Buijs V.A."/>
            <person name="Van Westerhoven A.C."/>
            <person name="Haridas S."/>
            <person name="Skiadas P."/>
            <person name="Martin F."/>
            <person name="Groenewald J.Z."/>
            <person name="Crous P.W."/>
            <person name="Seidl M.F."/>
        </authorList>
    </citation>
    <scope>NUCLEOTIDE SEQUENCE [LARGE SCALE GENOMIC DNA]</scope>
    <source>
        <strain evidence="2 3">CBS 123374</strain>
    </source>
</reference>
<name>A0ABR1Y9B3_9PEZI</name>
<proteinExistence type="predicted"/>
<evidence type="ECO:0000313" key="3">
    <source>
        <dbReference type="Proteomes" id="UP001492380"/>
    </source>
</evidence>
<evidence type="ECO:0000313" key="2">
    <source>
        <dbReference type="EMBL" id="KAK8222781.1"/>
    </source>
</evidence>
<dbReference type="Proteomes" id="UP001492380">
    <property type="component" value="Unassembled WGS sequence"/>
</dbReference>